<feature type="domain" description="TadE-like" evidence="2">
    <location>
        <begin position="11"/>
        <end position="53"/>
    </location>
</feature>
<evidence type="ECO:0000256" key="1">
    <source>
        <dbReference type="SAM" id="Phobius"/>
    </source>
</evidence>
<evidence type="ECO:0000313" key="3">
    <source>
        <dbReference type="EMBL" id="SFE94917.1"/>
    </source>
</evidence>
<evidence type="ECO:0000313" key="4">
    <source>
        <dbReference type="Proteomes" id="UP000198589"/>
    </source>
</evidence>
<dbReference type="Pfam" id="PF07811">
    <property type="entry name" value="TadE"/>
    <property type="match status" value="1"/>
</dbReference>
<gene>
    <name evidence="3" type="ORF">SAMN05216574_107148</name>
</gene>
<dbReference type="AlphaFoldDB" id="A0A1I2EQK5"/>
<dbReference type="STRING" id="1798228.SAMN05216574_107148"/>
<name>A0A1I2EQK5_9ACTN</name>
<dbReference type="Proteomes" id="UP000198589">
    <property type="component" value="Unassembled WGS sequence"/>
</dbReference>
<protein>
    <submittedName>
        <fullName evidence="3">TadE-like protein</fullName>
    </submittedName>
</protein>
<proteinExistence type="predicted"/>
<evidence type="ECO:0000259" key="2">
    <source>
        <dbReference type="Pfam" id="PF07811"/>
    </source>
</evidence>
<dbReference type="InterPro" id="IPR012495">
    <property type="entry name" value="TadE-like_dom"/>
</dbReference>
<keyword evidence="4" id="KW-1185">Reference proteome</keyword>
<sequence length="143" mass="14709">MTRDLPLAERGSISVELAVLAPAVLLLLSFAIWAGRTQVADNGVQEAARAAARAASLAVDADTAVAAATAQAQETLARQDLRCQRVDVDVDSAGFRAPVGQSGDVTVAITCTVSMTDLLAPGLPGSVQISASFASPVDAYRER</sequence>
<dbReference type="RefSeq" id="WP_254790793.1">
    <property type="nucleotide sequence ID" value="NZ_FOND01000007.1"/>
</dbReference>
<keyword evidence="1" id="KW-0472">Membrane</keyword>
<keyword evidence="1" id="KW-1133">Transmembrane helix</keyword>
<dbReference type="EMBL" id="FOND01000007">
    <property type="protein sequence ID" value="SFE94917.1"/>
    <property type="molecule type" value="Genomic_DNA"/>
</dbReference>
<organism evidence="3 4">
    <name type="scientific">Blastococcus tunisiensis</name>
    <dbReference type="NCBI Taxonomy" id="1798228"/>
    <lineage>
        <taxon>Bacteria</taxon>
        <taxon>Bacillati</taxon>
        <taxon>Actinomycetota</taxon>
        <taxon>Actinomycetes</taxon>
        <taxon>Geodermatophilales</taxon>
        <taxon>Geodermatophilaceae</taxon>
        <taxon>Blastococcus</taxon>
    </lineage>
</organism>
<reference evidence="4" key="1">
    <citation type="submission" date="2016-10" db="EMBL/GenBank/DDBJ databases">
        <authorList>
            <person name="Varghese N."/>
            <person name="Submissions S."/>
        </authorList>
    </citation>
    <scope>NUCLEOTIDE SEQUENCE [LARGE SCALE GENOMIC DNA]</scope>
    <source>
        <strain evidence="4">DSM 46838</strain>
    </source>
</reference>
<keyword evidence="1" id="KW-0812">Transmembrane</keyword>
<accession>A0A1I2EQK5</accession>
<feature type="transmembrane region" description="Helical" evidence="1">
    <location>
        <begin position="12"/>
        <end position="34"/>
    </location>
</feature>